<evidence type="ECO:0000256" key="6">
    <source>
        <dbReference type="ARBA" id="ARBA00023136"/>
    </source>
</evidence>
<dbReference type="InterPro" id="IPR007554">
    <property type="entry name" value="Glycerophosphate_synth"/>
</dbReference>
<gene>
    <name evidence="7" type="ORF">H9564_08905</name>
</gene>
<name>A0ABR8PES2_9LACO</name>
<keyword evidence="3" id="KW-1003">Cell membrane</keyword>
<sequence length="387" mass="45481">MELKSLVKIGLLNLITLFSKLCKIQNNKIVVDNFSGQGFGDNPKYIVEQLLKYRDSLDIVWLVRNKKTSQFFPQGIRLVKYHSFRSAYELATAKIWIDDVKNSYKPQKRKGQFYLQTWHGGIGFKKVEKAAEDTLSETYIRDSKHDSKQIDLMISNSEWVTQNYRNNFWYNGKIVKTGLPRNDVFFNDTEKIKEKVKEFYNIDPDTEIILYAPTFRNYISIDEQTKVCSFNYKKVIQAFENRFGKKFVLVKRMHPNVADQIPVIENNNIKDGSRYPDMQELLVASFALITDYSSSVFDFMLKSDKIFIFAKDYEQYIKEDRKIEFNIRKDLPFVFSHNEDELLANINSFNDQGMHKKVIEFKKKVKLLDDGLASQRVSNILIDKKES</sequence>
<keyword evidence="5" id="KW-0777">Teichoic acid biosynthesis</keyword>
<evidence type="ECO:0000256" key="5">
    <source>
        <dbReference type="ARBA" id="ARBA00022944"/>
    </source>
</evidence>
<comment type="caution">
    <text evidence="7">The sequence shown here is derived from an EMBL/GenBank/DDBJ whole genome shotgun (WGS) entry which is preliminary data.</text>
</comment>
<reference evidence="7 8" key="1">
    <citation type="submission" date="2020-08" db="EMBL/GenBank/DDBJ databases">
        <title>A Genomic Blueprint of the Chicken Gut Microbiome.</title>
        <authorList>
            <person name="Gilroy R."/>
            <person name="Ravi A."/>
            <person name="Getino M."/>
            <person name="Pursley I."/>
            <person name="Horton D.L."/>
            <person name="Alikhan N.-F."/>
            <person name="Baker D."/>
            <person name="Gharbi K."/>
            <person name="Hall N."/>
            <person name="Watson M."/>
            <person name="Adriaenssens E.M."/>
            <person name="Foster-Nyarko E."/>
            <person name="Jarju S."/>
            <person name="Secka A."/>
            <person name="Antonio M."/>
            <person name="Oren A."/>
            <person name="Chaudhuri R."/>
            <person name="La Ragione R.M."/>
            <person name="Hildebrand F."/>
            <person name="Pallen M.J."/>
        </authorList>
    </citation>
    <scope>NUCLEOTIDE SEQUENCE [LARGE SCALE GENOMIC DNA]</scope>
    <source>
        <strain evidence="7 8">Sa3CUN2</strain>
    </source>
</reference>
<evidence type="ECO:0000256" key="4">
    <source>
        <dbReference type="ARBA" id="ARBA00022679"/>
    </source>
</evidence>
<dbReference type="EMBL" id="JACSQW010000040">
    <property type="protein sequence ID" value="MBD7895789.1"/>
    <property type="molecule type" value="Genomic_DNA"/>
</dbReference>
<dbReference type="Proteomes" id="UP000616837">
    <property type="component" value="Unassembled WGS sequence"/>
</dbReference>
<dbReference type="PANTHER" id="PTHR37316">
    <property type="entry name" value="TEICHOIC ACID GLYCEROL-PHOSPHATE PRIMASE"/>
    <property type="match status" value="1"/>
</dbReference>
<comment type="subcellular location">
    <subcellularLocation>
        <location evidence="1">Cell membrane</location>
        <topology evidence="1">Peripheral membrane protein</topology>
    </subcellularLocation>
</comment>
<evidence type="ECO:0000256" key="3">
    <source>
        <dbReference type="ARBA" id="ARBA00022475"/>
    </source>
</evidence>
<accession>A0ABR8PES2</accession>
<proteinExistence type="inferred from homology"/>
<dbReference type="Gene3D" id="3.40.50.11820">
    <property type="match status" value="1"/>
</dbReference>
<keyword evidence="4" id="KW-0808">Transferase</keyword>
<evidence type="ECO:0000256" key="1">
    <source>
        <dbReference type="ARBA" id="ARBA00004202"/>
    </source>
</evidence>
<evidence type="ECO:0000313" key="8">
    <source>
        <dbReference type="Proteomes" id="UP000616837"/>
    </source>
</evidence>
<evidence type="ECO:0000256" key="2">
    <source>
        <dbReference type="ARBA" id="ARBA00010488"/>
    </source>
</evidence>
<protein>
    <submittedName>
        <fullName evidence="7">CDP-glycerol glycerophosphotransferase family protein</fullName>
    </submittedName>
</protein>
<keyword evidence="6" id="KW-0472">Membrane</keyword>
<organism evidence="7 8">
    <name type="scientific">Limosilactobacillus avistercoris</name>
    <dbReference type="NCBI Taxonomy" id="2762243"/>
    <lineage>
        <taxon>Bacteria</taxon>
        <taxon>Bacillati</taxon>
        <taxon>Bacillota</taxon>
        <taxon>Bacilli</taxon>
        <taxon>Lactobacillales</taxon>
        <taxon>Lactobacillaceae</taxon>
        <taxon>Limosilactobacillus</taxon>
    </lineage>
</organism>
<keyword evidence="8" id="KW-1185">Reference proteome</keyword>
<dbReference type="SUPFAM" id="SSF53756">
    <property type="entry name" value="UDP-Glycosyltransferase/glycogen phosphorylase"/>
    <property type="match status" value="1"/>
</dbReference>
<dbReference type="Gene3D" id="3.40.50.12580">
    <property type="match status" value="1"/>
</dbReference>
<dbReference type="PANTHER" id="PTHR37316:SF3">
    <property type="entry name" value="TEICHOIC ACID GLYCEROL-PHOSPHATE TRANSFERASE"/>
    <property type="match status" value="1"/>
</dbReference>
<dbReference type="InterPro" id="IPR051612">
    <property type="entry name" value="Teichoic_Acid_Biosynth"/>
</dbReference>
<evidence type="ECO:0000313" key="7">
    <source>
        <dbReference type="EMBL" id="MBD7895789.1"/>
    </source>
</evidence>
<comment type="similarity">
    <text evidence="2">Belongs to the CDP-glycerol glycerophosphotransferase family.</text>
</comment>
<dbReference type="InterPro" id="IPR043149">
    <property type="entry name" value="TagF_N"/>
</dbReference>
<dbReference type="Pfam" id="PF04464">
    <property type="entry name" value="Glyphos_transf"/>
    <property type="match status" value="1"/>
</dbReference>
<dbReference type="RefSeq" id="WP_191685105.1">
    <property type="nucleotide sequence ID" value="NZ_JACSQW010000040.1"/>
</dbReference>
<dbReference type="InterPro" id="IPR043148">
    <property type="entry name" value="TagF_C"/>
</dbReference>